<protein>
    <submittedName>
        <fullName evidence="2">Hydrogenase expression protein</fullName>
    </submittedName>
</protein>
<feature type="transmembrane region" description="Helical" evidence="1">
    <location>
        <begin position="232"/>
        <end position="253"/>
    </location>
</feature>
<reference evidence="3" key="1">
    <citation type="submission" date="2015-02" db="EMBL/GenBank/DDBJ databases">
        <title>Physiological reanalysis, assessment of diazotrophy, and genome sequences of multiple isolates of Streptomyces thermoautotrophicus.</title>
        <authorList>
            <person name="MacKellar D.C."/>
            <person name="Lieber L."/>
            <person name="Norman J."/>
            <person name="Bolger A."/>
            <person name="Tobin C."/>
            <person name="Murray J.W."/>
            <person name="Friesen M."/>
            <person name="Prell J."/>
        </authorList>
    </citation>
    <scope>NUCLEOTIDE SEQUENCE [LARGE SCALE GENOMIC DNA]</scope>
    <source>
        <strain evidence="3">UBT1</strain>
    </source>
</reference>
<dbReference type="Pfam" id="PF00873">
    <property type="entry name" value="ACR_tran"/>
    <property type="match status" value="1"/>
</dbReference>
<keyword evidence="1" id="KW-1133">Transmembrane helix</keyword>
<accession>A0A132NKR2</accession>
<feature type="non-terminal residue" evidence="2">
    <location>
        <position position="422"/>
    </location>
</feature>
<comment type="caution">
    <text evidence="2">The sequence shown here is derived from an EMBL/GenBank/DDBJ whole genome shotgun (WGS) entry which is preliminary data.</text>
</comment>
<dbReference type="PATRIC" id="fig|1469144.9.peg.5299"/>
<sequence>AVEISHAVREKIPELEAVLGDGARLTVVFDQAPFIEESIRGLTTEGLLGLGFAVLVILIFLLSIRSTLVTAVSIPLSVLIAMIGLKVGGHSLNILTLGALTIAVGRVVDDSIVVLENIKRHLGYGEPKHAAILTAVREVAGAVTASTITTVAVFLPIAVVGGQVGELFRPFAVTVTVALLASLLVSLTVIPVLAYWFLKPAAGGVEARERARARELRNPLQRVYLPVLRWAIGHRVVTLVLGAVVFLGTFGLVPRLETNFLDQGGNTFTVTQELPPGTSLARTDAAAKKVEEAIREVDGVETYQVMVGSSDEALMIAFGAGSGANSAIFSITTDVEADQKAVEAELRRRLGELRDIGQVRLSSGGGFGGAALQVVVRAPDQETLRAAAAQVEKAVRDTPDTADVVNDLAASQPTVRVRVDRA</sequence>
<dbReference type="RefSeq" id="WP_158013342.1">
    <property type="nucleotide sequence ID" value="NZ_JYIK01000310.1"/>
</dbReference>
<organism evidence="2 3">
    <name type="scientific">Carbonactinospora thermoautotrophica</name>
    <dbReference type="NCBI Taxonomy" id="1469144"/>
    <lineage>
        <taxon>Bacteria</taxon>
        <taxon>Bacillati</taxon>
        <taxon>Actinomycetota</taxon>
        <taxon>Actinomycetes</taxon>
        <taxon>Kitasatosporales</taxon>
        <taxon>Carbonactinosporaceae</taxon>
        <taxon>Carbonactinospora</taxon>
    </lineage>
</organism>
<feature type="transmembrane region" description="Helical" evidence="1">
    <location>
        <begin position="46"/>
        <end position="64"/>
    </location>
</feature>
<dbReference type="Gene3D" id="3.30.70.1430">
    <property type="entry name" value="Multidrug efflux transporter AcrB pore domain"/>
    <property type="match status" value="1"/>
</dbReference>
<dbReference type="Gene3D" id="1.20.1640.10">
    <property type="entry name" value="Multidrug efflux transporter AcrB transmembrane domain"/>
    <property type="match status" value="1"/>
</dbReference>
<dbReference type="PANTHER" id="PTHR32063:SF0">
    <property type="entry name" value="SWARMING MOTILITY PROTEIN SWRC"/>
    <property type="match status" value="1"/>
</dbReference>
<dbReference type="GO" id="GO:0042910">
    <property type="term" value="F:xenobiotic transmembrane transporter activity"/>
    <property type="evidence" value="ECO:0007669"/>
    <property type="project" value="TreeGrafter"/>
</dbReference>
<dbReference type="EMBL" id="JYIK01000310">
    <property type="protein sequence ID" value="KWX10731.1"/>
    <property type="molecule type" value="Genomic_DNA"/>
</dbReference>
<proteinExistence type="predicted"/>
<feature type="transmembrane region" description="Helical" evidence="1">
    <location>
        <begin position="171"/>
        <end position="198"/>
    </location>
</feature>
<dbReference type="PANTHER" id="PTHR32063">
    <property type="match status" value="1"/>
</dbReference>
<feature type="transmembrane region" description="Helical" evidence="1">
    <location>
        <begin position="139"/>
        <end position="159"/>
    </location>
</feature>
<dbReference type="PRINTS" id="PR00702">
    <property type="entry name" value="ACRIFLAVINRP"/>
</dbReference>
<dbReference type="SUPFAM" id="SSF82866">
    <property type="entry name" value="Multidrug efflux transporter AcrB transmembrane domain"/>
    <property type="match status" value="1"/>
</dbReference>
<name>A0A132NKR2_9ACTN</name>
<feature type="non-terminal residue" evidence="2">
    <location>
        <position position="1"/>
    </location>
</feature>
<keyword evidence="1" id="KW-0812">Transmembrane</keyword>
<dbReference type="SUPFAM" id="SSF82693">
    <property type="entry name" value="Multidrug efflux transporter AcrB pore domain, PN1, PN2, PC1 and PC2 subdomains"/>
    <property type="match status" value="1"/>
</dbReference>
<evidence type="ECO:0000313" key="2">
    <source>
        <dbReference type="EMBL" id="KWX10731.1"/>
    </source>
</evidence>
<evidence type="ECO:0000256" key="1">
    <source>
        <dbReference type="SAM" id="Phobius"/>
    </source>
</evidence>
<evidence type="ECO:0000313" key="3">
    <source>
        <dbReference type="Proteomes" id="UP000070598"/>
    </source>
</evidence>
<gene>
    <name evidence="2" type="ORF">TR74_01860</name>
</gene>
<dbReference type="Proteomes" id="UP000070598">
    <property type="component" value="Unassembled WGS sequence"/>
</dbReference>
<dbReference type="AlphaFoldDB" id="A0A132NKR2"/>
<dbReference type="InterPro" id="IPR001036">
    <property type="entry name" value="Acrflvin-R"/>
</dbReference>
<dbReference type="GO" id="GO:0005886">
    <property type="term" value="C:plasma membrane"/>
    <property type="evidence" value="ECO:0007669"/>
    <property type="project" value="TreeGrafter"/>
</dbReference>
<keyword evidence="1" id="KW-0472">Membrane</keyword>